<sequence>MSGYANWRSAQLFRQCSQNSANFGDLQVFSISYSVNGNKIFPHRPKGIQNSFKVTHGIATDVTGTINNGDGTKVAAVCPRVPNQQILSACPDQFCSRVS</sequence>
<comment type="caution">
    <text evidence="1">The sequence shown here is derived from an EMBL/GenBank/DDBJ whole genome shotgun (WGS) entry which is preliminary data.</text>
</comment>
<proteinExistence type="predicted"/>
<keyword evidence="2" id="KW-1185">Reference proteome</keyword>
<accession>A0ACC0E4G1</accession>
<reference evidence="2" key="2">
    <citation type="journal article" date="2018" name="Mol. Plant Microbe Interact.">
        <title>Genome sequence resources for the wheat stripe rust pathogen (Puccinia striiformis f. sp. tritici) and the barley stripe rust pathogen (Puccinia striiformis f. sp. hordei).</title>
        <authorList>
            <person name="Xia C."/>
            <person name="Wang M."/>
            <person name="Yin C."/>
            <person name="Cornejo O.E."/>
            <person name="Hulbert S.H."/>
            <person name="Chen X."/>
        </authorList>
    </citation>
    <scope>NUCLEOTIDE SEQUENCE [LARGE SCALE GENOMIC DNA]</scope>
    <source>
        <strain evidence="2">93-210</strain>
    </source>
</reference>
<evidence type="ECO:0000313" key="2">
    <source>
        <dbReference type="Proteomes" id="UP001060170"/>
    </source>
</evidence>
<dbReference type="Proteomes" id="UP001060170">
    <property type="component" value="Chromosome 11"/>
</dbReference>
<protein>
    <submittedName>
        <fullName evidence="1">Uncharacterized protein</fullName>
    </submittedName>
</protein>
<evidence type="ECO:0000313" key="1">
    <source>
        <dbReference type="EMBL" id="KAI7943673.1"/>
    </source>
</evidence>
<organism evidence="1 2">
    <name type="scientific">Puccinia striiformis f. sp. tritici</name>
    <dbReference type="NCBI Taxonomy" id="168172"/>
    <lineage>
        <taxon>Eukaryota</taxon>
        <taxon>Fungi</taxon>
        <taxon>Dikarya</taxon>
        <taxon>Basidiomycota</taxon>
        <taxon>Pucciniomycotina</taxon>
        <taxon>Pucciniomycetes</taxon>
        <taxon>Pucciniales</taxon>
        <taxon>Pucciniaceae</taxon>
        <taxon>Puccinia</taxon>
    </lineage>
</organism>
<gene>
    <name evidence="1" type="ORF">MJO28_011201</name>
</gene>
<name>A0ACC0E4G1_9BASI</name>
<reference evidence="2" key="1">
    <citation type="journal article" date="2018" name="BMC Genomics">
        <title>Genomic insights into host adaptation between the wheat stripe rust pathogen (Puccinia striiformis f. sp. tritici) and the barley stripe rust pathogen (Puccinia striiformis f. sp. hordei).</title>
        <authorList>
            <person name="Xia C."/>
            <person name="Wang M."/>
            <person name="Yin C."/>
            <person name="Cornejo O.E."/>
            <person name="Hulbert S.H."/>
            <person name="Chen X."/>
        </authorList>
    </citation>
    <scope>NUCLEOTIDE SEQUENCE [LARGE SCALE GENOMIC DNA]</scope>
    <source>
        <strain evidence="2">93-210</strain>
    </source>
</reference>
<dbReference type="EMBL" id="CM045875">
    <property type="protein sequence ID" value="KAI7943673.1"/>
    <property type="molecule type" value="Genomic_DNA"/>
</dbReference>
<reference evidence="1 2" key="3">
    <citation type="journal article" date="2022" name="Microbiol. Spectr.">
        <title>Folding features and dynamics of 3D genome architecture in plant fungal pathogens.</title>
        <authorList>
            <person name="Xia C."/>
        </authorList>
    </citation>
    <scope>NUCLEOTIDE SEQUENCE [LARGE SCALE GENOMIC DNA]</scope>
    <source>
        <strain evidence="1 2">93-210</strain>
    </source>
</reference>